<keyword evidence="2" id="KW-1185">Reference proteome</keyword>
<dbReference type="AlphaFoldDB" id="A0AAW0SFH2"/>
<comment type="caution">
    <text evidence="1">The sequence shown here is derived from an EMBL/GenBank/DDBJ whole genome shotgun (WGS) entry which is preliminary data.</text>
</comment>
<dbReference type="EMBL" id="JARAKH010000951">
    <property type="protein sequence ID" value="KAK8373754.1"/>
    <property type="molecule type" value="Genomic_DNA"/>
</dbReference>
<reference evidence="1 2" key="1">
    <citation type="submission" date="2023-03" db="EMBL/GenBank/DDBJ databases">
        <title>High-quality genome of Scylla paramamosain provides insights in environmental adaptation.</title>
        <authorList>
            <person name="Zhang L."/>
        </authorList>
    </citation>
    <scope>NUCLEOTIDE SEQUENCE [LARGE SCALE GENOMIC DNA]</scope>
    <source>
        <strain evidence="1">LZ_2023a</strain>
        <tissue evidence="1">Muscle</tissue>
    </source>
</reference>
<name>A0AAW0SFH2_SCYPA</name>
<sequence length="75" mass="8159">LWSSRDLQAPLHRGTAPDRILKLLASAIEWNVNRMTLLPVPVASSAVQARAVFSVSRCPVIINEGLLSCDDFSAN</sequence>
<dbReference type="Proteomes" id="UP001487740">
    <property type="component" value="Unassembled WGS sequence"/>
</dbReference>
<protein>
    <submittedName>
        <fullName evidence="1">Uncharacterized protein</fullName>
    </submittedName>
</protein>
<accession>A0AAW0SFH2</accession>
<feature type="non-terminal residue" evidence="1">
    <location>
        <position position="1"/>
    </location>
</feature>
<evidence type="ECO:0000313" key="2">
    <source>
        <dbReference type="Proteomes" id="UP001487740"/>
    </source>
</evidence>
<evidence type="ECO:0000313" key="1">
    <source>
        <dbReference type="EMBL" id="KAK8373754.1"/>
    </source>
</evidence>
<gene>
    <name evidence="1" type="ORF">O3P69_015582</name>
</gene>
<proteinExistence type="predicted"/>
<organism evidence="1 2">
    <name type="scientific">Scylla paramamosain</name>
    <name type="common">Mud crab</name>
    <dbReference type="NCBI Taxonomy" id="85552"/>
    <lineage>
        <taxon>Eukaryota</taxon>
        <taxon>Metazoa</taxon>
        <taxon>Ecdysozoa</taxon>
        <taxon>Arthropoda</taxon>
        <taxon>Crustacea</taxon>
        <taxon>Multicrustacea</taxon>
        <taxon>Malacostraca</taxon>
        <taxon>Eumalacostraca</taxon>
        <taxon>Eucarida</taxon>
        <taxon>Decapoda</taxon>
        <taxon>Pleocyemata</taxon>
        <taxon>Brachyura</taxon>
        <taxon>Eubrachyura</taxon>
        <taxon>Portunoidea</taxon>
        <taxon>Portunidae</taxon>
        <taxon>Portuninae</taxon>
        <taxon>Scylla</taxon>
    </lineage>
</organism>